<dbReference type="AlphaFoldDB" id="A0A4R0RKB6"/>
<dbReference type="PROSITE" id="PS50011">
    <property type="entry name" value="PROTEIN_KINASE_DOM"/>
    <property type="match status" value="1"/>
</dbReference>
<dbReference type="PANTHER" id="PTHR44329">
    <property type="entry name" value="SERINE/THREONINE-PROTEIN KINASE TNNI3K-RELATED"/>
    <property type="match status" value="1"/>
</dbReference>
<reference evidence="6 7" key="1">
    <citation type="submission" date="2018-11" db="EMBL/GenBank/DDBJ databases">
        <title>Genome assembly of Steccherinum ochraceum LE-BIN_3174, the white-rot fungus of the Steccherinaceae family (The Residual Polyporoid clade, Polyporales, Basidiomycota).</title>
        <authorList>
            <person name="Fedorova T.V."/>
            <person name="Glazunova O.A."/>
            <person name="Landesman E.O."/>
            <person name="Moiseenko K.V."/>
            <person name="Psurtseva N.V."/>
            <person name="Savinova O.S."/>
            <person name="Shakhova N.V."/>
            <person name="Tyazhelova T.V."/>
            <person name="Vasina D.V."/>
        </authorList>
    </citation>
    <scope>NUCLEOTIDE SEQUENCE [LARGE SCALE GENOMIC DNA]</scope>
    <source>
        <strain evidence="6 7">LE-BIN_3174</strain>
    </source>
</reference>
<sequence length="302" mass="33554">MPFAREHVTEAYADVFCGRCGGVKVAPKRVRVYMVPDELKEELQKAFCKELILWTNLAHKHALLFMGISNDVFKGAICIVVPWMENGTLRSLVNNLSRAKSSMDSLDTFTGTLDRSQTSLGLEYLHQESDIHSNLHAGDFLVDEHGSALSTDLGLALIADGTAYNYDSHHGGELFAPEDFGLDSGRPISGDLYALALVCIELYTRKLPFPEITNRHTPLRVVKGERLHRPLPSAEGAMSNAMWTITQACWTQTPSLQPTARAVTELLRSAVESLGKPIWHTELRLTMIQSVVEARLRELLPT</sequence>
<evidence type="ECO:0000256" key="4">
    <source>
        <dbReference type="ARBA" id="ARBA00022840"/>
    </source>
</evidence>
<evidence type="ECO:0000256" key="2">
    <source>
        <dbReference type="ARBA" id="ARBA00022741"/>
    </source>
</evidence>
<name>A0A4R0RKB6_9APHY</name>
<dbReference type="Gene3D" id="1.10.510.10">
    <property type="entry name" value="Transferase(Phosphotransferase) domain 1"/>
    <property type="match status" value="1"/>
</dbReference>
<dbReference type="EMBL" id="RWJN01000101">
    <property type="protein sequence ID" value="TCD67343.1"/>
    <property type="molecule type" value="Genomic_DNA"/>
</dbReference>
<dbReference type="PANTHER" id="PTHR44329:SF288">
    <property type="entry name" value="MITOGEN-ACTIVATED PROTEIN KINASE KINASE KINASE 20"/>
    <property type="match status" value="1"/>
</dbReference>
<keyword evidence="7" id="KW-1185">Reference proteome</keyword>
<dbReference type="InterPro" id="IPR001245">
    <property type="entry name" value="Ser-Thr/Tyr_kinase_cat_dom"/>
</dbReference>
<dbReference type="OrthoDB" id="346907at2759"/>
<dbReference type="STRING" id="92696.A0A4R0RKB6"/>
<evidence type="ECO:0000313" key="6">
    <source>
        <dbReference type="EMBL" id="TCD67343.1"/>
    </source>
</evidence>
<protein>
    <recommendedName>
        <fullName evidence="5">Protein kinase domain-containing protein</fullName>
    </recommendedName>
</protein>
<organism evidence="6 7">
    <name type="scientific">Steccherinum ochraceum</name>
    <dbReference type="NCBI Taxonomy" id="92696"/>
    <lineage>
        <taxon>Eukaryota</taxon>
        <taxon>Fungi</taxon>
        <taxon>Dikarya</taxon>
        <taxon>Basidiomycota</taxon>
        <taxon>Agaricomycotina</taxon>
        <taxon>Agaricomycetes</taxon>
        <taxon>Polyporales</taxon>
        <taxon>Steccherinaceae</taxon>
        <taxon>Steccherinum</taxon>
    </lineage>
</organism>
<keyword evidence="3" id="KW-0418">Kinase</keyword>
<dbReference type="Proteomes" id="UP000292702">
    <property type="component" value="Unassembled WGS sequence"/>
</dbReference>
<comment type="caution">
    <text evidence="6">The sequence shown here is derived from an EMBL/GenBank/DDBJ whole genome shotgun (WGS) entry which is preliminary data.</text>
</comment>
<keyword evidence="2" id="KW-0547">Nucleotide-binding</keyword>
<dbReference type="InterPro" id="IPR051681">
    <property type="entry name" value="Ser/Thr_Kinases-Pseudokinases"/>
</dbReference>
<evidence type="ECO:0000256" key="1">
    <source>
        <dbReference type="ARBA" id="ARBA00022679"/>
    </source>
</evidence>
<gene>
    <name evidence="6" type="ORF">EIP91_000264</name>
</gene>
<evidence type="ECO:0000313" key="7">
    <source>
        <dbReference type="Proteomes" id="UP000292702"/>
    </source>
</evidence>
<dbReference type="SUPFAM" id="SSF56112">
    <property type="entry name" value="Protein kinase-like (PK-like)"/>
    <property type="match status" value="1"/>
</dbReference>
<dbReference type="InterPro" id="IPR000719">
    <property type="entry name" value="Prot_kinase_dom"/>
</dbReference>
<evidence type="ECO:0000256" key="3">
    <source>
        <dbReference type="ARBA" id="ARBA00022777"/>
    </source>
</evidence>
<feature type="domain" description="Protein kinase" evidence="5">
    <location>
        <begin position="1"/>
        <end position="283"/>
    </location>
</feature>
<dbReference type="InterPro" id="IPR011009">
    <property type="entry name" value="Kinase-like_dom_sf"/>
</dbReference>
<keyword evidence="4" id="KW-0067">ATP-binding</keyword>
<dbReference type="GO" id="GO:0005524">
    <property type="term" value="F:ATP binding"/>
    <property type="evidence" value="ECO:0007669"/>
    <property type="project" value="UniProtKB-KW"/>
</dbReference>
<dbReference type="Pfam" id="PF07714">
    <property type="entry name" value="PK_Tyr_Ser-Thr"/>
    <property type="match status" value="1"/>
</dbReference>
<proteinExistence type="predicted"/>
<accession>A0A4R0RKB6</accession>
<evidence type="ECO:0000259" key="5">
    <source>
        <dbReference type="PROSITE" id="PS50011"/>
    </source>
</evidence>
<keyword evidence="1" id="KW-0808">Transferase</keyword>
<dbReference type="GO" id="GO:0004674">
    <property type="term" value="F:protein serine/threonine kinase activity"/>
    <property type="evidence" value="ECO:0007669"/>
    <property type="project" value="TreeGrafter"/>
</dbReference>